<keyword evidence="1" id="KW-0472">Membrane</keyword>
<evidence type="ECO:0000313" key="2">
    <source>
        <dbReference type="EMBL" id="KAB8138068.1"/>
    </source>
</evidence>
<organism evidence="2 3">
    <name type="scientific">Gracilibacillus oryzae</name>
    <dbReference type="NCBI Taxonomy" id="1672701"/>
    <lineage>
        <taxon>Bacteria</taxon>
        <taxon>Bacillati</taxon>
        <taxon>Bacillota</taxon>
        <taxon>Bacilli</taxon>
        <taxon>Bacillales</taxon>
        <taxon>Bacillaceae</taxon>
        <taxon>Gracilibacillus</taxon>
    </lineage>
</organism>
<feature type="transmembrane region" description="Helical" evidence="1">
    <location>
        <begin position="7"/>
        <end position="28"/>
    </location>
</feature>
<dbReference type="EMBL" id="WEID01000028">
    <property type="protein sequence ID" value="KAB8138068.1"/>
    <property type="molecule type" value="Genomic_DNA"/>
</dbReference>
<feature type="transmembrane region" description="Helical" evidence="1">
    <location>
        <begin position="34"/>
        <end position="59"/>
    </location>
</feature>
<protein>
    <submittedName>
        <fullName evidence="2">Uncharacterized protein</fullName>
    </submittedName>
</protein>
<gene>
    <name evidence="2" type="ORF">F9U64_06370</name>
</gene>
<proteinExistence type="predicted"/>
<feature type="transmembrane region" description="Helical" evidence="1">
    <location>
        <begin position="106"/>
        <end position="125"/>
    </location>
</feature>
<dbReference type="RefSeq" id="WP_153402164.1">
    <property type="nucleotide sequence ID" value="NZ_ML762426.1"/>
</dbReference>
<sequence>MIKRKLLMTLVASPLSMFVIVAAFFDVWQWPLGMLMLTGIGVLMASPYILLYGVPVSFFSDFISKRFIGRVRMLIAFLVHILFAFLFGLIGVLNNNIPLLGLEVDAGIVFAVIVAFFFWLVDELLRIKLKNIRRD</sequence>
<name>A0A7C8L4T7_9BACI</name>
<evidence type="ECO:0000256" key="1">
    <source>
        <dbReference type="SAM" id="Phobius"/>
    </source>
</evidence>
<dbReference type="Proteomes" id="UP000480246">
    <property type="component" value="Unassembled WGS sequence"/>
</dbReference>
<dbReference type="AlphaFoldDB" id="A0A7C8L4T7"/>
<feature type="transmembrane region" description="Helical" evidence="1">
    <location>
        <begin position="71"/>
        <end position="94"/>
    </location>
</feature>
<dbReference type="OrthoDB" id="2971980at2"/>
<comment type="caution">
    <text evidence="2">The sequence shown here is derived from an EMBL/GenBank/DDBJ whole genome shotgun (WGS) entry which is preliminary data.</text>
</comment>
<evidence type="ECO:0000313" key="3">
    <source>
        <dbReference type="Proteomes" id="UP000480246"/>
    </source>
</evidence>
<keyword evidence="1" id="KW-1133">Transmembrane helix</keyword>
<keyword evidence="3" id="KW-1185">Reference proteome</keyword>
<accession>A0A7C8L4T7</accession>
<reference evidence="2 3" key="1">
    <citation type="submission" date="2019-10" db="EMBL/GenBank/DDBJ databases">
        <title>Gracilibacillus sp. nov. isolated from rice seeds.</title>
        <authorList>
            <person name="He S."/>
        </authorList>
    </citation>
    <scope>NUCLEOTIDE SEQUENCE [LARGE SCALE GENOMIC DNA]</scope>
    <source>
        <strain evidence="2 3">TD8</strain>
    </source>
</reference>
<keyword evidence="1" id="KW-0812">Transmembrane</keyword>